<evidence type="ECO:0000313" key="2">
    <source>
        <dbReference type="EMBL" id="KAK8526485.1"/>
    </source>
</evidence>
<organism evidence="2 3">
    <name type="scientific">Hibiscus sabdariffa</name>
    <name type="common">roselle</name>
    <dbReference type="NCBI Taxonomy" id="183260"/>
    <lineage>
        <taxon>Eukaryota</taxon>
        <taxon>Viridiplantae</taxon>
        <taxon>Streptophyta</taxon>
        <taxon>Embryophyta</taxon>
        <taxon>Tracheophyta</taxon>
        <taxon>Spermatophyta</taxon>
        <taxon>Magnoliopsida</taxon>
        <taxon>eudicotyledons</taxon>
        <taxon>Gunneridae</taxon>
        <taxon>Pentapetalae</taxon>
        <taxon>rosids</taxon>
        <taxon>malvids</taxon>
        <taxon>Malvales</taxon>
        <taxon>Malvaceae</taxon>
        <taxon>Malvoideae</taxon>
        <taxon>Hibiscus</taxon>
    </lineage>
</organism>
<protein>
    <submittedName>
        <fullName evidence="2">Uncharacterized protein</fullName>
    </submittedName>
</protein>
<proteinExistence type="predicted"/>
<comment type="caution">
    <text evidence="2">The sequence shown here is derived from an EMBL/GenBank/DDBJ whole genome shotgun (WGS) entry which is preliminary data.</text>
</comment>
<gene>
    <name evidence="2" type="ORF">V6N12_020956</name>
</gene>
<dbReference type="EMBL" id="JBBPBM010000039">
    <property type="protein sequence ID" value="KAK8526485.1"/>
    <property type="molecule type" value="Genomic_DNA"/>
</dbReference>
<name>A0ABR2D0A5_9ROSI</name>
<reference evidence="2 3" key="1">
    <citation type="journal article" date="2024" name="G3 (Bethesda)">
        <title>Genome assembly of Hibiscus sabdariffa L. provides insights into metabolisms of medicinal natural products.</title>
        <authorList>
            <person name="Kim T."/>
        </authorList>
    </citation>
    <scope>NUCLEOTIDE SEQUENCE [LARGE SCALE GENOMIC DNA]</scope>
    <source>
        <strain evidence="2">TK-2024</strain>
        <tissue evidence="2">Old leaves</tissue>
    </source>
</reference>
<feature type="region of interest" description="Disordered" evidence="1">
    <location>
        <begin position="1"/>
        <end position="23"/>
    </location>
</feature>
<dbReference type="Proteomes" id="UP001472677">
    <property type="component" value="Unassembled WGS sequence"/>
</dbReference>
<evidence type="ECO:0000256" key="1">
    <source>
        <dbReference type="SAM" id="MobiDB-lite"/>
    </source>
</evidence>
<evidence type="ECO:0000313" key="3">
    <source>
        <dbReference type="Proteomes" id="UP001472677"/>
    </source>
</evidence>
<accession>A0ABR2D0A5</accession>
<sequence>MAMANGTGAGPPKPPRSPRGEFLQSLGTWTPRLRKDLKNFSKEASTTASTISSSTFCGVESVASFSDPFFELLSFFSIATAKAAKGY</sequence>
<keyword evidence="3" id="KW-1185">Reference proteome</keyword>